<dbReference type="Proteomes" id="UP000294980">
    <property type="component" value="Unassembled WGS sequence"/>
</dbReference>
<reference evidence="2 3" key="1">
    <citation type="submission" date="2019-03" db="EMBL/GenBank/DDBJ databases">
        <title>Genomic Encyclopedia of Type Strains, Phase IV (KMG-IV): sequencing the most valuable type-strain genomes for metagenomic binning, comparative biology and taxonomic classification.</title>
        <authorList>
            <person name="Goeker M."/>
        </authorList>
    </citation>
    <scope>NUCLEOTIDE SEQUENCE [LARGE SCALE GENOMIC DNA]</scope>
    <source>
        <strain evidence="2 3">DSM 23344</strain>
    </source>
</reference>
<dbReference type="RefSeq" id="WP_162883988.1">
    <property type="nucleotide sequence ID" value="NZ_QQSW01000024.1"/>
</dbReference>
<name>A0A4R2KM97_9GAMM</name>
<keyword evidence="3" id="KW-1185">Reference proteome</keyword>
<protein>
    <submittedName>
        <fullName evidence="2">Uncharacterized protein</fullName>
    </submittedName>
</protein>
<organism evidence="2 3">
    <name type="scientific">Chromatocurvus halotolerans</name>
    <dbReference type="NCBI Taxonomy" id="1132028"/>
    <lineage>
        <taxon>Bacteria</taxon>
        <taxon>Pseudomonadati</taxon>
        <taxon>Pseudomonadota</taxon>
        <taxon>Gammaproteobacteria</taxon>
        <taxon>Cellvibrionales</taxon>
        <taxon>Halieaceae</taxon>
        <taxon>Chromatocurvus</taxon>
    </lineage>
</organism>
<comment type="caution">
    <text evidence="2">The sequence shown here is derived from an EMBL/GenBank/DDBJ whole genome shotgun (WGS) entry which is preliminary data.</text>
</comment>
<evidence type="ECO:0000313" key="2">
    <source>
        <dbReference type="EMBL" id="TCO73762.1"/>
    </source>
</evidence>
<accession>A0A4R2KM97</accession>
<sequence length="55" mass="6225">MLKAEHAKAMGRGQRAARRRPQKKPNLLLVKPPAQKEAGLITLVARVVVAWVRQW</sequence>
<gene>
    <name evidence="2" type="ORF">EV688_11579</name>
</gene>
<dbReference type="AlphaFoldDB" id="A0A4R2KM97"/>
<dbReference type="EMBL" id="SLWX01000015">
    <property type="protein sequence ID" value="TCO73762.1"/>
    <property type="molecule type" value="Genomic_DNA"/>
</dbReference>
<evidence type="ECO:0000256" key="1">
    <source>
        <dbReference type="SAM" id="MobiDB-lite"/>
    </source>
</evidence>
<evidence type="ECO:0000313" key="3">
    <source>
        <dbReference type="Proteomes" id="UP000294980"/>
    </source>
</evidence>
<proteinExistence type="predicted"/>
<feature type="region of interest" description="Disordered" evidence="1">
    <location>
        <begin position="1"/>
        <end position="30"/>
    </location>
</feature>